<dbReference type="OrthoDB" id="1845088at2759"/>
<evidence type="ECO:0000313" key="5">
    <source>
        <dbReference type="Proteomes" id="UP000283530"/>
    </source>
</evidence>
<dbReference type="PROSITE" id="PS50158">
    <property type="entry name" value="ZF_CCHC"/>
    <property type="match status" value="1"/>
</dbReference>
<dbReference type="PANTHER" id="PTHR47481">
    <property type="match status" value="1"/>
</dbReference>
<protein>
    <submittedName>
        <fullName evidence="4">Retrovirus-related Pol polyprotein from transposon TNT 1-94</fullName>
    </submittedName>
</protein>
<dbReference type="PANTHER" id="PTHR47481:SF28">
    <property type="entry name" value="RETROTRANSPOSON COPIA-LIKE N-TERMINAL DOMAIN-CONTAINING PROTEIN"/>
    <property type="match status" value="1"/>
</dbReference>
<dbReference type="SUPFAM" id="SSF57756">
    <property type="entry name" value="Retrovirus zinc finger-like domains"/>
    <property type="match status" value="1"/>
</dbReference>
<name>A0A3S3MQH6_9MAGN</name>
<keyword evidence="1" id="KW-0862">Zinc</keyword>
<proteinExistence type="predicted"/>
<sequence length="434" mass="47631">MKSIKIGISIRLSLYYDFFALHLHPLHHGLASSASSPSSTTVVSSSSSSSTVIPNLVISNIANLIPIKLDSTNFLLWKSLFCPILRSHQLEHFIDGSQPIPSREIISADGKTTPNHAFFVWFERDQTLLSWINATLSASALPYIVGKETAKDAWESLEHRYGSLSRSHVIELKKRLQHVKKGSSTMQEYLHQIKVISDQLATCGAPVSEDDLILYFLSGLPSVYRPFQTTIRTRSRHDPVSLEELHTLLVCEELSLADDLTIEASTAFTARKSTPIPQGQSPASSSSYQHRSPNSASRSYRPSSNRQSGSSDTSGQRKPLQHTGSSTSQPHPTCQICGKVGHLAIDCYHRMDFAFQGRHPPQRLAAMVASHQPTLSQSWYSDTGATHHVTSDLDNLSIHSPYHGSDSIQVGNGAALSISNTGQSFGEDALPRPI</sequence>
<dbReference type="EMBL" id="QPKB01000005">
    <property type="protein sequence ID" value="RWR84275.1"/>
    <property type="molecule type" value="Genomic_DNA"/>
</dbReference>
<accession>A0A3S3MQH6</accession>
<gene>
    <name evidence="4" type="ORF">CKAN_01307200</name>
</gene>
<dbReference type="InterPro" id="IPR036875">
    <property type="entry name" value="Znf_CCHC_sf"/>
</dbReference>
<evidence type="ECO:0000256" key="2">
    <source>
        <dbReference type="SAM" id="MobiDB-lite"/>
    </source>
</evidence>
<dbReference type="STRING" id="337451.A0A3S3MQH6"/>
<evidence type="ECO:0000256" key="1">
    <source>
        <dbReference type="PROSITE-ProRule" id="PRU00047"/>
    </source>
</evidence>
<comment type="caution">
    <text evidence="4">The sequence shown here is derived from an EMBL/GenBank/DDBJ whole genome shotgun (WGS) entry which is preliminary data.</text>
</comment>
<dbReference type="AlphaFoldDB" id="A0A3S3MQH6"/>
<organism evidence="4 5">
    <name type="scientific">Cinnamomum micranthum f. kanehirae</name>
    <dbReference type="NCBI Taxonomy" id="337451"/>
    <lineage>
        <taxon>Eukaryota</taxon>
        <taxon>Viridiplantae</taxon>
        <taxon>Streptophyta</taxon>
        <taxon>Embryophyta</taxon>
        <taxon>Tracheophyta</taxon>
        <taxon>Spermatophyta</taxon>
        <taxon>Magnoliopsida</taxon>
        <taxon>Magnoliidae</taxon>
        <taxon>Laurales</taxon>
        <taxon>Lauraceae</taxon>
        <taxon>Cinnamomum</taxon>
    </lineage>
</organism>
<dbReference type="GO" id="GO:0003676">
    <property type="term" value="F:nucleic acid binding"/>
    <property type="evidence" value="ECO:0007669"/>
    <property type="project" value="InterPro"/>
</dbReference>
<evidence type="ECO:0000259" key="3">
    <source>
        <dbReference type="PROSITE" id="PS50158"/>
    </source>
</evidence>
<feature type="region of interest" description="Disordered" evidence="2">
    <location>
        <begin position="271"/>
        <end position="332"/>
    </location>
</feature>
<reference evidence="4 5" key="1">
    <citation type="journal article" date="2019" name="Nat. Plants">
        <title>Stout camphor tree genome fills gaps in understanding of flowering plant genome evolution.</title>
        <authorList>
            <person name="Chaw S.M."/>
            <person name="Liu Y.C."/>
            <person name="Wu Y.W."/>
            <person name="Wang H.Y."/>
            <person name="Lin C.I."/>
            <person name="Wu C.S."/>
            <person name="Ke H.M."/>
            <person name="Chang L.Y."/>
            <person name="Hsu C.Y."/>
            <person name="Yang H.T."/>
            <person name="Sudianto E."/>
            <person name="Hsu M.H."/>
            <person name="Wu K.P."/>
            <person name="Wang L.N."/>
            <person name="Leebens-Mack J.H."/>
            <person name="Tsai I.J."/>
        </authorList>
    </citation>
    <scope>NUCLEOTIDE SEQUENCE [LARGE SCALE GENOMIC DNA]</scope>
    <source>
        <strain evidence="5">cv. Chaw 1501</strain>
        <tissue evidence="4">Young leaves</tissue>
    </source>
</reference>
<dbReference type="InterPro" id="IPR001878">
    <property type="entry name" value="Znf_CCHC"/>
</dbReference>
<feature type="domain" description="CCHC-type" evidence="3">
    <location>
        <begin position="334"/>
        <end position="347"/>
    </location>
</feature>
<dbReference type="GO" id="GO:0008270">
    <property type="term" value="F:zinc ion binding"/>
    <property type="evidence" value="ECO:0007669"/>
    <property type="project" value="UniProtKB-KW"/>
</dbReference>
<keyword evidence="1" id="KW-0479">Metal-binding</keyword>
<keyword evidence="5" id="KW-1185">Reference proteome</keyword>
<dbReference type="Pfam" id="PF14223">
    <property type="entry name" value="Retrotran_gag_2"/>
    <property type="match status" value="1"/>
</dbReference>
<keyword evidence="1" id="KW-0863">Zinc-finger</keyword>
<evidence type="ECO:0000313" key="4">
    <source>
        <dbReference type="EMBL" id="RWR84275.1"/>
    </source>
</evidence>
<dbReference type="Proteomes" id="UP000283530">
    <property type="component" value="Unassembled WGS sequence"/>
</dbReference>